<dbReference type="InterPro" id="IPR022346">
    <property type="entry name" value="T2SS_GspH"/>
</dbReference>
<protein>
    <submittedName>
        <fullName evidence="10">Type II secretion system protein GspH</fullName>
    </submittedName>
</protein>
<evidence type="ECO:0000313" key="11">
    <source>
        <dbReference type="Proteomes" id="UP000176938"/>
    </source>
</evidence>
<dbReference type="AlphaFoldDB" id="A0A1F4RGC6"/>
<dbReference type="EMBL" id="METP01000007">
    <property type="protein sequence ID" value="OGC07232.1"/>
    <property type="molecule type" value="Genomic_DNA"/>
</dbReference>
<name>A0A1F4RGC6_UNCSA</name>
<evidence type="ECO:0000259" key="9">
    <source>
        <dbReference type="Pfam" id="PF12019"/>
    </source>
</evidence>
<evidence type="ECO:0000256" key="5">
    <source>
        <dbReference type="ARBA" id="ARBA00022692"/>
    </source>
</evidence>
<dbReference type="InterPro" id="IPR045584">
    <property type="entry name" value="Pilin-like"/>
</dbReference>
<feature type="domain" description="General secretion pathway GspH" evidence="9">
    <location>
        <begin position="39"/>
        <end position="134"/>
    </location>
</feature>
<dbReference type="Pfam" id="PF07963">
    <property type="entry name" value="N_methyl"/>
    <property type="match status" value="1"/>
</dbReference>
<evidence type="ECO:0000256" key="3">
    <source>
        <dbReference type="ARBA" id="ARBA00022481"/>
    </source>
</evidence>
<dbReference type="GO" id="GO:0015628">
    <property type="term" value="P:protein secretion by the type II secretion system"/>
    <property type="evidence" value="ECO:0007669"/>
    <property type="project" value="InterPro"/>
</dbReference>
<dbReference type="Proteomes" id="UP000176938">
    <property type="component" value="Unassembled WGS sequence"/>
</dbReference>
<keyword evidence="3" id="KW-0488">Methylation</keyword>
<keyword evidence="6 8" id="KW-1133">Transmembrane helix</keyword>
<dbReference type="NCBIfam" id="TIGR02532">
    <property type="entry name" value="IV_pilin_GFxxxE"/>
    <property type="match status" value="1"/>
</dbReference>
<proteinExistence type="predicted"/>
<dbReference type="SUPFAM" id="SSF54523">
    <property type="entry name" value="Pili subunits"/>
    <property type="match status" value="1"/>
</dbReference>
<dbReference type="GO" id="GO:0005886">
    <property type="term" value="C:plasma membrane"/>
    <property type="evidence" value="ECO:0007669"/>
    <property type="project" value="UniProtKB-SubCell"/>
</dbReference>
<evidence type="ECO:0000256" key="8">
    <source>
        <dbReference type="SAM" id="Phobius"/>
    </source>
</evidence>
<dbReference type="PROSITE" id="PS00409">
    <property type="entry name" value="PROKAR_NTER_METHYL"/>
    <property type="match status" value="1"/>
</dbReference>
<feature type="transmembrane region" description="Helical" evidence="8">
    <location>
        <begin position="6"/>
        <end position="25"/>
    </location>
</feature>
<reference evidence="10 11" key="1">
    <citation type="journal article" date="2016" name="Nat. Commun.">
        <title>Thousands of microbial genomes shed light on interconnected biogeochemical processes in an aquifer system.</title>
        <authorList>
            <person name="Anantharaman K."/>
            <person name="Brown C.T."/>
            <person name="Hug L.A."/>
            <person name="Sharon I."/>
            <person name="Castelle C.J."/>
            <person name="Probst A.J."/>
            <person name="Thomas B.C."/>
            <person name="Singh A."/>
            <person name="Wilkins M.J."/>
            <person name="Karaoz U."/>
            <person name="Brodie E.L."/>
            <person name="Williams K.H."/>
            <person name="Hubbard S.S."/>
            <person name="Banfield J.F."/>
        </authorList>
    </citation>
    <scope>NUCLEOTIDE SEQUENCE [LARGE SCALE GENOMIC DNA]</scope>
</reference>
<keyword evidence="2" id="KW-1003">Cell membrane</keyword>
<evidence type="ECO:0000256" key="1">
    <source>
        <dbReference type="ARBA" id="ARBA00004377"/>
    </source>
</evidence>
<keyword evidence="4" id="KW-0997">Cell inner membrane</keyword>
<accession>A0A1F4RGC6</accession>
<keyword evidence="5 8" id="KW-0812">Transmembrane</keyword>
<dbReference type="Pfam" id="PF12019">
    <property type="entry name" value="GspH"/>
    <property type="match status" value="1"/>
</dbReference>
<evidence type="ECO:0000256" key="2">
    <source>
        <dbReference type="ARBA" id="ARBA00022475"/>
    </source>
</evidence>
<sequence>MKRGVTLIEVMVVLAIIGILTAISLPRFSGIIERRLESEARRIQSDLRLARHLAITNGQNYILEISPLTNVYKLYAGSVAPANQVGETRLIKSQITASSDNDFVFEPLGNAAASSGKLLTLTTGARQYKIYVTVATGRVSIEGQ</sequence>
<organism evidence="10 11">
    <name type="scientific">candidate division WOR-1 bacterium RIFCSPLOWO2_02_FULL_46_20</name>
    <dbReference type="NCBI Taxonomy" id="1802567"/>
    <lineage>
        <taxon>Bacteria</taxon>
        <taxon>Bacillati</taxon>
        <taxon>Saganbacteria</taxon>
    </lineage>
</organism>
<evidence type="ECO:0000256" key="4">
    <source>
        <dbReference type="ARBA" id="ARBA00022519"/>
    </source>
</evidence>
<evidence type="ECO:0000256" key="6">
    <source>
        <dbReference type="ARBA" id="ARBA00022989"/>
    </source>
</evidence>
<dbReference type="GO" id="GO:0015627">
    <property type="term" value="C:type II protein secretion system complex"/>
    <property type="evidence" value="ECO:0007669"/>
    <property type="project" value="InterPro"/>
</dbReference>
<dbReference type="InterPro" id="IPR012902">
    <property type="entry name" value="N_methyl_site"/>
</dbReference>
<evidence type="ECO:0000256" key="7">
    <source>
        <dbReference type="ARBA" id="ARBA00023136"/>
    </source>
</evidence>
<comment type="subcellular location">
    <subcellularLocation>
        <location evidence="1">Cell inner membrane</location>
        <topology evidence="1">Single-pass membrane protein</topology>
    </subcellularLocation>
</comment>
<keyword evidence="7 8" id="KW-0472">Membrane</keyword>
<comment type="caution">
    <text evidence="10">The sequence shown here is derived from an EMBL/GenBank/DDBJ whole genome shotgun (WGS) entry which is preliminary data.</text>
</comment>
<gene>
    <name evidence="10" type="ORF">A3H38_03385</name>
</gene>
<evidence type="ECO:0000313" key="10">
    <source>
        <dbReference type="EMBL" id="OGC07232.1"/>
    </source>
</evidence>
<dbReference type="Gene3D" id="3.30.700.10">
    <property type="entry name" value="Glycoprotein, Type 4 Pilin"/>
    <property type="match status" value="1"/>
</dbReference>